<accession>A0A1H9JYI8</accession>
<dbReference type="SMART" id="SM00481">
    <property type="entry name" value="POLIIIAc"/>
    <property type="match status" value="1"/>
</dbReference>
<dbReference type="InterPro" id="IPR003141">
    <property type="entry name" value="Pol/His_phosphatase_N"/>
</dbReference>
<evidence type="ECO:0000313" key="2">
    <source>
        <dbReference type="EMBL" id="SEQ92026.1"/>
    </source>
</evidence>
<proteinExistence type="predicted"/>
<dbReference type="STRING" id="163.SAMN04487775_1131"/>
<dbReference type="EMBL" id="FOFU01000019">
    <property type="protein sequence ID" value="SEQ92026.1"/>
    <property type="molecule type" value="Genomic_DNA"/>
</dbReference>
<dbReference type="Proteomes" id="UP000182360">
    <property type="component" value="Unassembled WGS sequence"/>
</dbReference>
<dbReference type="GO" id="GO:0035312">
    <property type="term" value="F:5'-3' DNA exonuclease activity"/>
    <property type="evidence" value="ECO:0007669"/>
    <property type="project" value="TreeGrafter"/>
</dbReference>
<dbReference type="InterPro" id="IPR004013">
    <property type="entry name" value="PHP_dom"/>
</dbReference>
<dbReference type="GO" id="GO:0004534">
    <property type="term" value="F:5'-3' RNA exonuclease activity"/>
    <property type="evidence" value="ECO:0007669"/>
    <property type="project" value="TreeGrafter"/>
</dbReference>
<dbReference type="SUPFAM" id="SSF89550">
    <property type="entry name" value="PHP domain-like"/>
    <property type="match status" value="1"/>
</dbReference>
<gene>
    <name evidence="2" type="ORF">SAMN04487977_1196</name>
</gene>
<dbReference type="Gene3D" id="3.20.20.140">
    <property type="entry name" value="Metal-dependent hydrolases"/>
    <property type="match status" value="1"/>
</dbReference>
<feature type="domain" description="Polymerase/histidinol phosphatase N-terminal" evidence="1">
    <location>
        <begin position="2"/>
        <end position="67"/>
    </location>
</feature>
<organism evidence="2 3">
    <name type="scientific">Treponema bryantii</name>
    <dbReference type="NCBI Taxonomy" id="163"/>
    <lineage>
        <taxon>Bacteria</taxon>
        <taxon>Pseudomonadati</taxon>
        <taxon>Spirochaetota</taxon>
        <taxon>Spirochaetia</taxon>
        <taxon>Spirochaetales</taxon>
        <taxon>Treponemataceae</taxon>
        <taxon>Treponema</taxon>
    </lineage>
</organism>
<protein>
    <recommendedName>
        <fullName evidence="1">Polymerase/histidinol phosphatase N-terminal domain-containing protein</fullName>
    </recommendedName>
</protein>
<dbReference type="InterPro" id="IPR016195">
    <property type="entry name" value="Pol/histidinol_Pase-like"/>
</dbReference>
<keyword evidence="3" id="KW-1185">Reference proteome</keyword>
<dbReference type="RefSeq" id="WP_074645739.1">
    <property type="nucleotide sequence ID" value="NZ_FOFU01000019.1"/>
</dbReference>
<dbReference type="CDD" id="cd07438">
    <property type="entry name" value="PHP_HisPPase_AMP"/>
    <property type="match status" value="1"/>
</dbReference>
<evidence type="ECO:0000259" key="1">
    <source>
        <dbReference type="SMART" id="SM00481"/>
    </source>
</evidence>
<dbReference type="InterPro" id="IPR052018">
    <property type="entry name" value="PHP_domain"/>
</dbReference>
<reference evidence="2 3" key="1">
    <citation type="submission" date="2016-10" db="EMBL/GenBank/DDBJ databases">
        <authorList>
            <person name="de Groot N.N."/>
        </authorList>
    </citation>
    <scope>NUCLEOTIDE SEQUENCE [LARGE SCALE GENOMIC DNA]</scope>
    <source>
        <strain evidence="2 3">B25</strain>
    </source>
</reference>
<dbReference type="AlphaFoldDB" id="A0A1H9JYI8"/>
<dbReference type="Pfam" id="PF02811">
    <property type="entry name" value="PHP"/>
    <property type="match status" value="1"/>
</dbReference>
<dbReference type="OrthoDB" id="9804333at2"/>
<name>A0A1H9JYI8_9SPIR</name>
<evidence type="ECO:0000313" key="3">
    <source>
        <dbReference type="Proteomes" id="UP000182360"/>
    </source>
</evidence>
<sequence length="280" mass="31144">MIDLHVHTTASDGQYTPAQIIQKAAEKNIKVIAITDHDTTAGLSEAREAGKQLGVTVVGGIEINITFPTGEFHLLGLGLKEPSKSLIIIVENVIKNRFDRNKQIIEKMNEDGVPLTLEELETDFPGTVIGRPHFAAELVKHGVVKTRQQAFDQYLARGRKWYVPRICTNLDEAIVAIRESGGVPVVAHPMSLYLSWGKLPDMLKDCYDKGVVGIEAFHPGARVTECLRLEELGRKIGFIITAGSDFHGEKIRSDRRLGHTCGNKKIDDKYYYEELLKVLS</sequence>
<dbReference type="PANTHER" id="PTHR42924">
    <property type="entry name" value="EXONUCLEASE"/>
    <property type="match status" value="1"/>
</dbReference>
<dbReference type="Gene3D" id="1.10.150.650">
    <property type="match status" value="1"/>
</dbReference>
<dbReference type="PANTHER" id="PTHR42924:SF3">
    <property type="entry name" value="POLYMERASE_HISTIDINOL PHOSPHATASE N-TERMINAL DOMAIN-CONTAINING PROTEIN"/>
    <property type="match status" value="1"/>
</dbReference>